<dbReference type="InterPro" id="IPR041273">
    <property type="entry name" value="NAT_N"/>
</dbReference>
<accession>A0A1H1RAG1</accession>
<gene>
    <name evidence="3" type="ORF">SAMN04489717_2343</name>
</gene>
<proteinExistence type="predicted"/>
<dbReference type="EMBL" id="LT629732">
    <property type="protein sequence ID" value="SDS32744.1"/>
    <property type="molecule type" value="Genomic_DNA"/>
</dbReference>
<evidence type="ECO:0000259" key="2">
    <source>
        <dbReference type="Pfam" id="PF18164"/>
    </source>
</evidence>
<dbReference type="AlphaFoldDB" id="A0A1H1RAG1"/>
<dbReference type="Proteomes" id="UP000198983">
    <property type="component" value="Chromosome I"/>
</dbReference>
<organism evidence="3 4">
    <name type="scientific">Actinopolymorpha singaporensis</name>
    <dbReference type="NCBI Taxonomy" id="117157"/>
    <lineage>
        <taxon>Bacteria</taxon>
        <taxon>Bacillati</taxon>
        <taxon>Actinomycetota</taxon>
        <taxon>Actinomycetes</taxon>
        <taxon>Propionibacteriales</taxon>
        <taxon>Actinopolymorphaceae</taxon>
        <taxon>Actinopolymorpha</taxon>
    </lineage>
</organism>
<dbReference type="STRING" id="117157.SAMN04489717_2343"/>
<evidence type="ECO:0000313" key="3">
    <source>
        <dbReference type="EMBL" id="SDS32744.1"/>
    </source>
</evidence>
<evidence type="ECO:0000313" key="4">
    <source>
        <dbReference type="Proteomes" id="UP000198983"/>
    </source>
</evidence>
<reference evidence="3 4" key="1">
    <citation type="submission" date="2016-10" db="EMBL/GenBank/DDBJ databases">
        <authorList>
            <person name="de Groot N.N."/>
        </authorList>
    </citation>
    <scope>NUCLEOTIDE SEQUENCE [LARGE SCALE GENOMIC DNA]</scope>
    <source>
        <strain evidence="3 4">DSM 22024</strain>
    </source>
</reference>
<dbReference type="InterPro" id="IPR041644">
    <property type="entry name" value="GNAT_C"/>
</dbReference>
<keyword evidence="4" id="KW-1185">Reference proteome</keyword>
<feature type="domain" description="N-acyltransferase N-terminal" evidence="1">
    <location>
        <begin position="37"/>
        <end position="170"/>
    </location>
</feature>
<name>A0A1H1RAG1_9ACTN</name>
<evidence type="ECO:0000259" key="1">
    <source>
        <dbReference type="Pfam" id="PF18082"/>
    </source>
</evidence>
<evidence type="ECO:0008006" key="5">
    <source>
        <dbReference type="Google" id="ProtNLM"/>
    </source>
</evidence>
<sequence length="340" mass="38211">MDVIDEFVRDDAAAKELVELVEALGEPRFDVVLPAADDLPPLLLELAVPHEDIDELTALLPSRDRDPRVWRFLESCTQLVVSRMGAVTPEVPLPELAPAMGALQRYFYVYVYLAALPHVRAFHREREIPDDISRPTLADLGRVLADHRFWYGTGGLDTVLASWLRLHFRGEIYQLGRLQFQRAKLGNRTGKAVTAAGQPYGPGDPALAVHVPATYGPMTPAACERSFAMAREFFARHFPEEEYHVAVCHSWLLDDQLADYLPVESNILQFQRRFRPAYEPAPDDAVILRFVFGKVGTDPAELPRRSTLQRAIVDHLKAGHHWHGGAGWCLLDPTEALKLL</sequence>
<protein>
    <recommendedName>
        <fullName evidence="5">Acyltransferase</fullName>
    </recommendedName>
</protein>
<feature type="domain" description="GNAT-like C-terminal" evidence="2">
    <location>
        <begin position="172"/>
        <end position="328"/>
    </location>
</feature>
<dbReference type="Pfam" id="PF18164">
    <property type="entry name" value="GNAT_C"/>
    <property type="match status" value="1"/>
</dbReference>
<dbReference type="Gene3D" id="3.40.630.120">
    <property type="match status" value="1"/>
</dbReference>
<dbReference type="RefSeq" id="WP_197681791.1">
    <property type="nucleotide sequence ID" value="NZ_LT629732.1"/>
</dbReference>
<dbReference type="Pfam" id="PF18082">
    <property type="entry name" value="NAT_N"/>
    <property type="match status" value="1"/>
</dbReference>